<dbReference type="GO" id="GO:0071011">
    <property type="term" value="C:precatalytic spliceosome"/>
    <property type="evidence" value="ECO:0007669"/>
    <property type="project" value="TreeGrafter"/>
</dbReference>
<evidence type="ECO:0000256" key="6">
    <source>
        <dbReference type="SAM" id="MobiDB-lite"/>
    </source>
</evidence>
<dbReference type="InterPro" id="IPR035979">
    <property type="entry name" value="RBD_domain_sf"/>
</dbReference>
<keyword evidence="9" id="KW-1185">Reference proteome</keyword>
<dbReference type="EMBL" id="CP119877">
    <property type="protein sequence ID" value="WFD33312.1"/>
    <property type="molecule type" value="Genomic_DNA"/>
</dbReference>
<feature type="domain" description="RRM" evidence="7">
    <location>
        <begin position="99"/>
        <end position="172"/>
    </location>
</feature>
<dbReference type="Pfam" id="PF00076">
    <property type="entry name" value="RRM_1"/>
    <property type="match status" value="2"/>
</dbReference>
<protein>
    <submittedName>
        <fullName evidence="8">Spliceosome-associated protein 49</fullName>
    </submittedName>
</protein>
<feature type="region of interest" description="Disordered" evidence="6">
    <location>
        <begin position="218"/>
        <end position="249"/>
    </location>
</feature>
<dbReference type="PANTHER" id="PTHR48030:SF3">
    <property type="entry name" value="SPLICING FACTOR 3B SUBUNIT 4"/>
    <property type="match status" value="1"/>
</dbReference>
<feature type="compositionally biased region" description="Basic and acidic residues" evidence="6">
    <location>
        <begin position="237"/>
        <end position="249"/>
    </location>
</feature>
<dbReference type="GO" id="GO:0005730">
    <property type="term" value="C:nucleolus"/>
    <property type="evidence" value="ECO:0007669"/>
    <property type="project" value="TreeGrafter"/>
</dbReference>
<dbReference type="SUPFAM" id="SSF54928">
    <property type="entry name" value="RNA-binding domain, RBD"/>
    <property type="match status" value="1"/>
</dbReference>
<keyword evidence="5" id="KW-0539">Nucleus</keyword>
<dbReference type="GO" id="GO:0048026">
    <property type="term" value="P:positive regulation of mRNA splicing, via spliceosome"/>
    <property type="evidence" value="ECO:0007669"/>
    <property type="project" value="TreeGrafter"/>
</dbReference>
<dbReference type="AlphaFoldDB" id="A0AAF0J4C1"/>
<feature type="compositionally biased region" description="Polar residues" evidence="6">
    <location>
        <begin position="220"/>
        <end position="233"/>
    </location>
</feature>
<evidence type="ECO:0000256" key="2">
    <source>
        <dbReference type="ARBA" id="ARBA00008363"/>
    </source>
</evidence>
<evidence type="ECO:0000259" key="7">
    <source>
        <dbReference type="SMART" id="SM00360"/>
    </source>
</evidence>
<dbReference type="GO" id="GO:0005686">
    <property type="term" value="C:U2 snRNP"/>
    <property type="evidence" value="ECO:0007669"/>
    <property type="project" value="TreeGrafter"/>
</dbReference>
<evidence type="ECO:0000256" key="5">
    <source>
        <dbReference type="ARBA" id="ARBA00023242"/>
    </source>
</evidence>
<dbReference type="CDD" id="cd12334">
    <property type="entry name" value="RRM1_SF3B4"/>
    <property type="match status" value="1"/>
</dbReference>
<evidence type="ECO:0000313" key="9">
    <source>
        <dbReference type="Proteomes" id="UP001219933"/>
    </source>
</evidence>
<dbReference type="GO" id="GO:0000398">
    <property type="term" value="P:mRNA splicing, via spliceosome"/>
    <property type="evidence" value="ECO:0007669"/>
    <property type="project" value="UniProtKB-ARBA"/>
</dbReference>
<comment type="subcellular location">
    <subcellularLocation>
        <location evidence="1">Nucleus</location>
    </subcellularLocation>
</comment>
<name>A0AAF0J4C1_9BASI</name>
<dbReference type="InterPro" id="IPR052084">
    <property type="entry name" value="SF3B4_spliceosome_assoc"/>
</dbReference>
<reference evidence="8" key="1">
    <citation type="submission" date="2023-03" db="EMBL/GenBank/DDBJ databases">
        <title>Mating type loci evolution in Malassezia.</title>
        <authorList>
            <person name="Coelho M.A."/>
        </authorList>
    </citation>
    <scope>NUCLEOTIDE SEQUENCE</scope>
    <source>
        <strain evidence="8">CBS 11721</strain>
    </source>
</reference>
<dbReference type="Proteomes" id="UP001219933">
    <property type="component" value="Chromosome 1"/>
</dbReference>
<dbReference type="InterPro" id="IPR012677">
    <property type="entry name" value="Nucleotide-bd_a/b_plait_sf"/>
</dbReference>
<dbReference type="Gene3D" id="3.30.70.330">
    <property type="match status" value="2"/>
</dbReference>
<comment type="similarity">
    <text evidence="2">Belongs to the SF3B4 family.</text>
</comment>
<dbReference type="InterPro" id="IPR034158">
    <property type="entry name" value="SF3B4_RRM1"/>
</dbReference>
<evidence type="ECO:0000256" key="3">
    <source>
        <dbReference type="ARBA" id="ARBA00022737"/>
    </source>
</evidence>
<sequence length="249" mass="27631">MAPELERNRDTTCYIGNLDDRVTDSLMWELMIQMGPLEKVYLPKDRITQMHQGYAFAEYQSETDAEYACNILNGIKMFGKPIRVHKAGGETRDVDIGANLFVGNLDPAIDERQLYETFGAFGGILGMPKITRNQSGESKNHGFVSFDSFEASDAAIEALNGQYLHNRQITVKYALKKNSKNGERHGTEAERLLAAQARRNQVLPQLHEMAGSYEVANSRWGRSSSGVQASTFGSVAEKGDSKRGDKSNA</sequence>
<feature type="domain" description="RRM" evidence="7">
    <location>
        <begin position="12"/>
        <end position="85"/>
    </location>
</feature>
<dbReference type="GO" id="GO:0003723">
    <property type="term" value="F:RNA binding"/>
    <property type="evidence" value="ECO:0007669"/>
    <property type="project" value="UniProtKB-KW"/>
</dbReference>
<proteinExistence type="inferred from homology"/>
<evidence type="ECO:0000256" key="1">
    <source>
        <dbReference type="ARBA" id="ARBA00004123"/>
    </source>
</evidence>
<evidence type="ECO:0000313" key="8">
    <source>
        <dbReference type="EMBL" id="WFD33312.1"/>
    </source>
</evidence>
<dbReference type="InterPro" id="IPR000504">
    <property type="entry name" value="RRM_dom"/>
</dbReference>
<keyword evidence="3" id="KW-0677">Repeat</keyword>
<evidence type="ECO:0000256" key="4">
    <source>
        <dbReference type="ARBA" id="ARBA00022884"/>
    </source>
</evidence>
<dbReference type="FunFam" id="3.30.70.330:FF:000505">
    <property type="entry name" value="Splicing factor 3B subunit 4"/>
    <property type="match status" value="1"/>
</dbReference>
<organism evidence="8 9">
    <name type="scientific">Malassezia cuniculi</name>
    <dbReference type="NCBI Taxonomy" id="948313"/>
    <lineage>
        <taxon>Eukaryota</taxon>
        <taxon>Fungi</taxon>
        <taxon>Dikarya</taxon>
        <taxon>Basidiomycota</taxon>
        <taxon>Ustilaginomycotina</taxon>
        <taxon>Malasseziomycetes</taxon>
        <taxon>Malasseziales</taxon>
        <taxon>Malasseziaceae</taxon>
        <taxon>Malassezia</taxon>
    </lineage>
</organism>
<dbReference type="FunFam" id="3.30.70.330:FF:000895">
    <property type="entry name" value="Hsh49p"/>
    <property type="match status" value="1"/>
</dbReference>
<gene>
    <name evidence="8" type="primary">sap49</name>
    <name evidence="8" type="ORF">MCUN1_000125</name>
</gene>
<keyword evidence="4" id="KW-0694">RNA-binding</keyword>
<dbReference type="PANTHER" id="PTHR48030">
    <property type="entry name" value="SPLICING FACTOR 3B SUBUNIT 4"/>
    <property type="match status" value="1"/>
</dbReference>
<dbReference type="SMART" id="SM00360">
    <property type="entry name" value="RRM"/>
    <property type="match status" value="2"/>
</dbReference>
<accession>A0AAF0J4C1</accession>